<dbReference type="Pfam" id="PF24883">
    <property type="entry name" value="NPHP3_N"/>
    <property type="match status" value="1"/>
</dbReference>
<keyword evidence="1" id="KW-0677">Repeat</keyword>
<dbReference type="PANTHER" id="PTHR10039">
    <property type="entry name" value="AMELOGENIN"/>
    <property type="match status" value="1"/>
</dbReference>
<protein>
    <recommendedName>
        <fullName evidence="2">Nephrocystin 3-like N-terminal domain-containing protein</fullName>
    </recommendedName>
</protein>
<dbReference type="Proteomes" id="UP001211907">
    <property type="component" value="Unassembled WGS sequence"/>
</dbReference>
<accession>A0AAD5T5C5</accession>
<evidence type="ECO:0000313" key="4">
    <source>
        <dbReference type="Proteomes" id="UP001211907"/>
    </source>
</evidence>
<keyword evidence="4" id="KW-1185">Reference proteome</keyword>
<dbReference type="Gene3D" id="3.40.50.300">
    <property type="entry name" value="P-loop containing nucleotide triphosphate hydrolases"/>
    <property type="match status" value="1"/>
</dbReference>
<reference evidence="3" key="1">
    <citation type="submission" date="2020-05" db="EMBL/GenBank/DDBJ databases">
        <title>Phylogenomic resolution of chytrid fungi.</title>
        <authorList>
            <person name="Stajich J.E."/>
            <person name="Amses K."/>
            <person name="Simmons R."/>
            <person name="Seto K."/>
            <person name="Myers J."/>
            <person name="Bonds A."/>
            <person name="Quandt C.A."/>
            <person name="Barry K."/>
            <person name="Liu P."/>
            <person name="Grigoriev I."/>
            <person name="Longcore J.E."/>
            <person name="James T.Y."/>
        </authorList>
    </citation>
    <scope>NUCLEOTIDE SEQUENCE</scope>
    <source>
        <strain evidence="3">JEL0513</strain>
    </source>
</reference>
<comment type="caution">
    <text evidence="3">The sequence shown here is derived from an EMBL/GenBank/DDBJ whole genome shotgun (WGS) entry which is preliminary data.</text>
</comment>
<dbReference type="InterPro" id="IPR056884">
    <property type="entry name" value="NPHP3-like_N"/>
</dbReference>
<evidence type="ECO:0000313" key="3">
    <source>
        <dbReference type="EMBL" id="KAJ3120671.1"/>
    </source>
</evidence>
<evidence type="ECO:0000259" key="2">
    <source>
        <dbReference type="Pfam" id="PF24883"/>
    </source>
</evidence>
<name>A0AAD5T5C5_9FUNG</name>
<dbReference type="PANTHER" id="PTHR10039:SF17">
    <property type="entry name" value="FUNGAL STAND N-TERMINAL GOODBYE DOMAIN-CONTAINING PROTEIN-RELATED"/>
    <property type="match status" value="1"/>
</dbReference>
<evidence type="ECO:0000256" key="1">
    <source>
        <dbReference type="ARBA" id="ARBA00022737"/>
    </source>
</evidence>
<proteinExistence type="predicted"/>
<dbReference type="AlphaFoldDB" id="A0AAD5T5C5"/>
<dbReference type="SUPFAM" id="SSF52540">
    <property type="entry name" value="P-loop containing nucleoside triphosphate hydrolases"/>
    <property type="match status" value="1"/>
</dbReference>
<dbReference type="InterPro" id="IPR027417">
    <property type="entry name" value="P-loop_NTPase"/>
</dbReference>
<gene>
    <name evidence="3" type="ORF">HK100_012697</name>
</gene>
<dbReference type="EMBL" id="JADGJH010000945">
    <property type="protein sequence ID" value="KAJ3120671.1"/>
    <property type="molecule type" value="Genomic_DNA"/>
</dbReference>
<feature type="domain" description="Nephrocystin 3-like N-terminal" evidence="2">
    <location>
        <begin position="413"/>
        <end position="581"/>
    </location>
</feature>
<sequence>MDIDNIGDASADIYDEMNYAILSSEAVLKSPNCKREISHAADEKQTFIVARFFVEPEAEMRELKEKYGSSFLITAGRLYANFKDLDHTSKEWMDQFRIVAKHIRTYIPEFRNSYDILETHTWISTECLTESVRSRNLVNWPNPDNDNDDIDEIILNIPETYIGVSKKIKSIYGWDYFEVKIKTLLQGRLGDFTEGRLNELLKKQRQAKNDNPNSPVLFELWVREIQPIISIQVPSHAFLHVIEPNNTKSVLRFAEPVQEFKKFQTIYFYFQKVSAQLDFEIGVSAAMFHNDQQINSDENVISLFTSPTAASHIGDVPAYEHHHKSAIAVQLRLYSENSETSREPIYPTPSDDQVAFDSDNTNYATVAKLSSTPTDNSLLIEILMWLSPVNFMSDLEKFSQTYVSGTREKVLHAIIDWMRKYQSSTLCQLGGAGVGKTMLAWLLYSQASRFSYQVGAYFFCKHDDERKNNPRSIVSTLASQLASQFPGFLEHLVALKTDYDKKLAANPDLVSLLDNSESFKMLIVDGLHKIEFSADKTLLLIIDALDECGKQGDLNRQYLLTTIGEDCKDLPANIRLFVTSRPESDIVSILEKIDTKELRTSDYFNLLDVQIFVAEMLRRIDFDSSNPRHIGFINKIVDASEGVFVFAALACKEIAEVFVQKDLTPDHEEVDGLIDRFVQDGGGLDGIYQPLFQRVYDGATELETNMFRSVMGIVVTARVALHPDLIAFVLKVQHQNIDAVIRKV</sequence>
<organism evidence="3 4">
    <name type="scientific">Physocladia obscura</name>
    <dbReference type="NCBI Taxonomy" id="109957"/>
    <lineage>
        <taxon>Eukaryota</taxon>
        <taxon>Fungi</taxon>
        <taxon>Fungi incertae sedis</taxon>
        <taxon>Chytridiomycota</taxon>
        <taxon>Chytridiomycota incertae sedis</taxon>
        <taxon>Chytridiomycetes</taxon>
        <taxon>Chytridiales</taxon>
        <taxon>Chytriomycetaceae</taxon>
        <taxon>Physocladia</taxon>
    </lineage>
</organism>